<comment type="similarity">
    <text evidence="1">Belongs to the histidine acid phosphatase family.</text>
</comment>
<dbReference type="InParanoid" id="A0A0V0R5G8"/>
<dbReference type="Pfam" id="PF00328">
    <property type="entry name" value="His_Phos_2"/>
    <property type="match status" value="1"/>
</dbReference>
<dbReference type="Proteomes" id="UP000054937">
    <property type="component" value="Unassembled WGS sequence"/>
</dbReference>
<dbReference type="InterPro" id="IPR029033">
    <property type="entry name" value="His_PPase_superfam"/>
</dbReference>
<organism evidence="3 4">
    <name type="scientific">Pseudocohnilembus persalinus</name>
    <name type="common">Ciliate</name>
    <dbReference type="NCBI Taxonomy" id="266149"/>
    <lineage>
        <taxon>Eukaryota</taxon>
        <taxon>Sar</taxon>
        <taxon>Alveolata</taxon>
        <taxon>Ciliophora</taxon>
        <taxon>Intramacronucleata</taxon>
        <taxon>Oligohymenophorea</taxon>
        <taxon>Scuticociliatia</taxon>
        <taxon>Philasterida</taxon>
        <taxon>Pseudocohnilembidae</taxon>
        <taxon>Pseudocohnilembus</taxon>
    </lineage>
</organism>
<sequence>MIFQSLAKQTSPQNLELVVQIFRHGARQALIEHPMGLLENAGKVQLYNFGKILRERYIVEEKLLKEQFDPKQIYFHSSPKNRAMNSLFWLNSGLYPPLEELSYEDIREKELEVIHIQGISQEMPPLVNITEDLQHQLHSFKDNIIVQASQVKKEYIEIPSGGDLGNLDTFYHAYNICPFIEKFQSEVKYTEESKELEMDSKDVYATLAHYFNEETTITNQGQPFDEDKPKLKFIGRFLDYYACNSFMGRDLPVYTPYILKKMRKYKTQILDMKFRPSEIRQLCVTEHLHNMKEIMLNKFQAPSSTILHEDLKMMLYSCHDRNLYLLMMALVSEKSIEDVGYWHYVPPFASSISLKVYNINEQQFEEKKVYDLEKLEIEIYLNDIQLEWRNYNQTRISLKQFLNELIPSTVYPIEHLQNLCKTQDIQELRMPIGDL</sequence>
<dbReference type="GO" id="GO:0016791">
    <property type="term" value="F:phosphatase activity"/>
    <property type="evidence" value="ECO:0007669"/>
    <property type="project" value="TreeGrafter"/>
</dbReference>
<dbReference type="AlphaFoldDB" id="A0A0V0R5G8"/>
<evidence type="ECO:0000313" key="3">
    <source>
        <dbReference type="EMBL" id="KRX09448.1"/>
    </source>
</evidence>
<comment type="caution">
    <text evidence="3">The sequence shown here is derived from an EMBL/GenBank/DDBJ whole genome shotgun (WGS) entry which is preliminary data.</text>
</comment>
<keyword evidence="4" id="KW-1185">Reference proteome</keyword>
<dbReference type="InterPro" id="IPR050645">
    <property type="entry name" value="Histidine_acid_phosphatase"/>
</dbReference>
<reference evidence="3 4" key="1">
    <citation type="journal article" date="2015" name="Sci. Rep.">
        <title>Genome of the facultative scuticociliatosis pathogen Pseudocohnilembus persalinus provides insight into its virulence through horizontal gene transfer.</title>
        <authorList>
            <person name="Xiong J."/>
            <person name="Wang G."/>
            <person name="Cheng J."/>
            <person name="Tian M."/>
            <person name="Pan X."/>
            <person name="Warren A."/>
            <person name="Jiang C."/>
            <person name="Yuan D."/>
            <person name="Miao W."/>
        </authorList>
    </citation>
    <scope>NUCLEOTIDE SEQUENCE [LARGE SCALE GENOMIC DNA]</scope>
    <source>
        <strain evidence="3">36N120E</strain>
    </source>
</reference>
<accession>A0A0V0R5G8</accession>
<dbReference type="EMBL" id="LDAU01000049">
    <property type="protein sequence ID" value="KRX09448.1"/>
    <property type="molecule type" value="Genomic_DNA"/>
</dbReference>
<dbReference type="SUPFAM" id="SSF53254">
    <property type="entry name" value="Phosphoglycerate mutase-like"/>
    <property type="match status" value="1"/>
</dbReference>
<dbReference type="PANTHER" id="PTHR11567:SF110">
    <property type="entry name" value="2-PHOSPHOXYLOSE PHOSPHATASE 1"/>
    <property type="match status" value="1"/>
</dbReference>
<dbReference type="PANTHER" id="PTHR11567">
    <property type="entry name" value="ACID PHOSPHATASE-RELATED"/>
    <property type="match status" value="1"/>
</dbReference>
<protein>
    <recommendedName>
        <fullName evidence="5">Histidine phosphatase superfamily, clade-2</fullName>
    </recommendedName>
</protein>
<dbReference type="Gene3D" id="3.40.50.1240">
    <property type="entry name" value="Phosphoglycerate mutase-like"/>
    <property type="match status" value="1"/>
</dbReference>
<evidence type="ECO:0000313" key="4">
    <source>
        <dbReference type="Proteomes" id="UP000054937"/>
    </source>
</evidence>
<dbReference type="CDD" id="cd07061">
    <property type="entry name" value="HP_HAP_like"/>
    <property type="match status" value="1"/>
</dbReference>
<keyword evidence="2" id="KW-0378">Hydrolase</keyword>
<gene>
    <name evidence="3" type="ORF">PPERSA_00727</name>
</gene>
<name>A0A0V0R5G8_PSEPJ</name>
<evidence type="ECO:0000256" key="2">
    <source>
        <dbReference type="ARBA" id="ARBA00022801"/>
    </source>
</evidence>
<evidence type="ECO:0008006" key="5">
    <source>
        <dbReference type="Google" id="ProtNLM"/>
    </source>
</evidence>
<dbReference type="OrthoDB" id="282934at2759"/>
<dbReference type="InterPro" id="IPR000560">
    <property type="entry name" value="His_Pase_clade-2"/>
</dbReference>
<proteinExistence type="inferred from homology"/>
<evidence type="ECO:0000256" key="1">
    <source>
        <dbReference type="ARBA" id="ARBA00005375"/>
    </source>
</evidence>